<accession>A0A1Y2DM85</accession>
<comment type="cofactor">
    <cofactor evidence="8">
        <name>heme</name>
        <dbReference type="ChEBI" id="CHEBI:30413"/>
    </cofactor>
</comment>
<evidence type="ECO:0000256" key="6">
    <source>
        <dbReference type="ARBA" id="ARBA00023033"/>
    </source>
</evidence>
<dbReference type="GeneID" id="63777153"/>
<dbReference type="RefSeq" id="XP_040712698.1">
    <property type="nucleotide sequence ID" value="XM_040860941.1"/>
</dbReference>
<evidence type="ECO:0000313" key="10">
    <source>
        <dbReference type="Proteomes" id="UP000193689"/>
    </source>
</evidence>
<dbReference type="InParanoid" id="A0A1Y2DM85"/>
<dbReference type="GO" id="GO:0016705">
    <property type="term" value="F:oxidoreductase activity, acting on paired donors, with incorporation or reduction of molecular oxygen"/>
    <property type="evidence" value="ECO:0007669"/>
    <property type="project" value="InterPro"/>
</dbReference>
<dbReference type="PANTHER" id="PTHR46300">
    <property type="entry name" value="P450, PUTATIVE (EUROFUNG)-RELATED-RELATED"/>
    <property type="match status" value="1"/>
</dbReference>
<dbReference type="PANTHER" id="PTHR46300:SF9">
    <property type="entry name" value="P450, PUTATIVE-RELATED"/>
    <property type="match status" value="1"/>
</dbReference>
<dbReference type="Pfam" id="PF00067">
    <property type="entry name" value="p450"/>
    <property type="match status" value="1"/>
</dbReference>
<dbReference type="PRINTS" id="PR00385">
    <property type="entry name" value="P450"/>
</dbReference>
<evidence type="ECO:0000256" key="2">
    <source>
        <dbReference type="ARBA" id="ARBA00022617"/>
    </source>
</evidence>
<dbReference type="InterPro" id="IPR036396">
    <property type="entry name" value="Cyt_P450_sf"/>
</dbReference>
<evidence type="ECO:0000256" key="1">
    <source>
        <dbReference type="ARBA" id="ARBA00010617"/>
    </source>
</evidence>
<evidence type="ECO:0000256" key="4">
    <source>
        <dbReference type="ARBA" id="ARBA00023002"/>
    </source>
</evidence>
<dbReference type="GO" id="GO:0005506">
    <property type="term" value="F:iron ion binding"/>
    <property type="evidence" value="ECO:0007669"/>
    <property type="project" value="InterPro"/>
</dbReference>
<feature type="binding site" description="axial binding residue" evidence="8">
    <location>
        <position position="453"/>
    </location>
    <ligand>
        <name>heme</name>
        <dbReference type="ChEBI" id="CHEBI:30413"/>
    </ligand>
    <ligandPart>
        <name>Fe</name>
        <dbReference type="ChEBI" id="CHEBI:18248"/>
    </ligandPart>
</feature>
<reference evidence="9 10" key="1">
    <citation type="submission" date="2016-07" db="EMBL/GenBank/DDBJ databases">
        <title>Pervasive Adenine N6-methylation of Active Genes in Fungi.</title>
        <authorList>
            <consortium name="DOE Joint Genome Institute"/>
            <person name="Mondo S.J."/>
            <person name="Dannebaum R.O."/>
            <person name="Kuo R.C."/>
            <person name="Labutti K."/>
            <person name="Haridas S."/>
            <person name="Kuo A."/>
            <person name="Salamov A."/>
            <person name="Ahrendt S.R."/>
            <person name="Lipzen A."/>
            <person name="Sullivan W."/>
            <person name="Andreopoulos W.B."/>
            <person name="Clum A."/>
            <person name="Lindquist E."/>
            <person name="Daum C."/>
            <person name="Ramamoorthy G.K."/>
            <person name="Gryganskyi A."/>
            <person name="Culley D."/>
            <person name="Magnuson J.K."/>
            <person name="James T.Y."/>
            <person name="O'Malley M.A."/>
            <person name="Stajich J.E."/>
            <person name="Spatafora J.W."/>
            <person name="Visel A."/>
            <person name="Grigoriev I.V."/>
        </authorList>
    </citation>
    <scope>NUCLEOTIDE SEQUENCE [LARGE SCALE GENOMIC DNA]</scope>
    <source>
        <strain evidence="9 10">CBS 129021</strain>
    </source>
</reference>
<protein>
    <submittedName>
        <fullName evidence="9">Cytochrome P450</fullName>
    </submittedName>
</protein>
<organism evidence="9 10">
    <name type="scientific">Pseudomassariella vexata</name>
    <dbReference type="NCBI Taxonomy" id="1141098"/>
    <lineage>
        <taxon>Eukaryota</taxon>
        <taxon>Fungi</taxon>
        <taxon>Dikarya</taxon>
        <taxon>Ascomycota</taxon>
        <taxon>Pezizomycotina</taxon>
        <taxon>Sordariomycetes</taxon>
        <taxon>Xylariomycetidae</taxon>
        <taxon>Amphisphaeriales</taxon>
        <taxon>Pseudomassariaceae</taxon>
        <taxon>Pseudomassariella</taxon>
    </lineage>
</organism>
<evidence type="ECO:0000256" key="3">
    <source>
        <dbReference type="ARBA" id="ARBA00022723"/>
    </source>
</evidence>
<comment type="caution">
    <text evidence="9">The sequence shown here is derived from an EMBL/GenBank/DDBJ whole genome shotgun (WGS) entry which is preliminary data.</text>
</comment>
<comment type="similarity">
    <text evidence="1">Belongs to the cytochrome P450 family.</text>
</comment>
<dbReference type="OrthoDB" id="1055148at2759"/>
<dbReference type="EMBL" id="MCFJ01000012">
    <property type="protein sequence ID" value="ORY60264.1"/>
    <property type="molecule type" value="Genomic_DNA"/>
</dbReference>
<evidence type="ECO:0000256" key="5">
    <source>
        <dbReference type="ARBA" id="ARBA00023004"/>
    </source>
</evidence>
<evidence type="ECO:0000313" key="9">
    <source>
        <dbReference type="EMBL" id="ORY60264.1"/>
    </source>
</evidence>
<gene>
    <name evidence="9" type="ORF">BCR38DRAFT_444437</name>
</gene>
<dbReference type="Gene3D" id="1.10.630.10">
    <property type="entry name" value="Cytochrome P450"/>
    <property type="match status" value="1"/>
</dbReference>
<keyword evidence="5 8" id="KW-0408">Iron</keyword>
<comment type="pathway">
    <text evidence="7">Aromatic compound metabolism; phenylacetate degradation.</text>
</comment>
<dbReference type="AlphaFoldDB" id="A0A1Y2DM85"/>
<dbReference type="PRINTS" id="PR00463">
    <property type="entry name" value="EP450I"/>
</dbReference>
<name>A0A1Y2DM85_9PEZI</name>
<keyword evidence="2 8" id="KW-0349">Heme</keyword>
<evidence type="ECO:0000256" key="7">
    <source>
        <dbReference type="ARBA" id="ARBA00060591"/>
    </source>
</evidence>
<dbReference type="GO" id="GO:0004497">
    <property type="term" value="F:monooxygenase activity"/>
    <property type="evidence" value="ECO:0007669"/>
    <property type="project" value="UniProtKB-KW"/>
</dbReference>
<proteinExistence type="inferred from homology"/>
<keyword evidence="4" id="KW-0560">Oxidoreductase</keyword>
<dbReference type="STRING" id="1141098.A0A1Y2DM85"/>
<dbReference type="InterPro" id="IPR001128">
    <property type="entry name" value="Cyt_P450"/>
</dbReference>
<sequence>MTLEHLICFARQQLADSPLRCTATIALVGILLHIIGNEIVRARARVPGMKGPRGWPVIGNLWDIRTNAAARFYDWSKTYGDVYQIQMGNTPVVVVNSAVAAKKLFVANSQAISSRPITYTFHKIASTTAGLTIGTSPYDDSLKRRKKGAAAALNKPAIQSYVPHMDLESKDFIKDLLFYGKAGTVAIDPLPMIQRLSLSLAMTINWGVRVACIEDPMFIEIVRVEEELNSFRSTTGNLQDYIPLLRMNPVNRNSAKAREMRQRRDAYLHTLNSGVIEKVNKGTDTPCIQANVIKNEEAKLNDVELTSISLSMLSGGFETVATTVQWSVAYFAIHPEIQDKAFNAIQEFQEPLKAETSGLPDVADDQKCVYIAAMAREALRYFTVIPLALPRASIRDVVYEGVRIPEGTTYYLNAWACNYDKNLWTDPEVFRPERWLEKPDAPMFTLGIGYRMCSGHLLAHREVYLVFMRMLSSFRFKAVGEIKCNPSRDFKNPADLIMAPEPYRVLCVPRNETRLRRALDEWNPQG</sequence>
<dbReference type="FunFam" id="1.10.630.10:FF:000072">
    <property type="entry name" value="3-hydroxyphenylacetate 6 hydroxylase"/>
    <property type="match status" value="1"/>
</dbReference>
<dbReference type="InterPro" id="IPR002401">
    <property type="entry name" value="Cyt_P450_E_grp-I"/>
</dbReference>
<dbReference type="InterPro" id="IPR050364">
    <property type="entry name" value="Cytochrome_P450_fung"/>
</dbReference>
<keyword evidence="6" id="KW-0503">Monooxygenase</keyword>
<evidence type="ECO:0000256" key="8">
    <source>
        <dbReference type="PIRSR" id="PIRSR602401-1"/>
    </source>
</evidence>
<keyword evidence="3 8" id="KW-0479">Metal-binding</keyword>
<dbReference type="GO" id="GO:0020037">
    <property type="term" value="F:heme binding"/>
    <property type="evidence" value="ECO:0007669"/>
    <property type="project" value="InterPro"/>
</dbReference>
<dbReference type="Proteomes" id="UP000193689">
    <property type="component" value="Unassembled WGS sequence"/>
</dbReference>
<dbReference type="SUPFAM" id="SSF48264">
    <property type="entry name" value="Cytochrome P450"/>
    <property type="match status" value="1"/>
</dbReference>
<keyword evidence="10" id="KW-1185">Reference proteome</keyword>